<dbReference type="RefSeq" id="WP_378546065.1">
    <property type="nucleotide sequence ID" value="NZ_JBHSBA010000003.1"/>
</dbReference>
<keyword evidence="4" id="KW-1185">Reference proteome</keyword>
<evidence type="ECO:0000313" key="4">
    <source>
        <dbReference type="Proteomes" id="UP001595767"/>
    </source>
</evidence>
<gene>
    <name evidence="3" type="ORF">ACFOW8_04955</name>
</gene>
<dbReference type="Proteomes" id="UP001595767">
    <property type="component" value="Unassembled WGS sequence"/>
</dbReference>
<feature type="transmembrane region" description="Helical" evidence="1">
    <location>
        <begin position="14"/>
        <end position="41"/>
    </location>
</feature>
<organism evidence="3 4">
    <name type="scientific">Nocardia rhizosphaerae</name>
    <dbReference type="NCBI Taxonomy" id="1691571"/>
    <lineage>
        <taxon>Bacteria</taxon>
        <taxon>Bacillati</taxon>
        <taxon>Actinomycetota</taxon>
        <taxon>Actinomycetes</taxon>
        <taxon>Mycobacteriales</taxon>
        <taxon>Nocardiaceae</taxon>
        <taxon>Nocardia</taxon>
    </lineage>
</organism>
<keyword evidence="1" id="KW-0812">Transmembrane</keyword>
<feature type="domain" description="Putative Flp pilus-assembly TadG-like N-terminal" evidence="2">
    <location>
        <begin position="12"/>
        <end position="58"/>
    </location>
</feature>
<dbReference type="EMBL" id="JBHSBA010000003">
    <property type="protein sequence ID" value="MFC4124271.1"/>
    <property type="molecule type" value="Genomic_DNA"/>
</dbReference>
<dbReference type="Pfam" id="PF13400">
    <property type="entry name" value="Tad"/>
    <property type="match status" value="1"/>
</dbReference>
<evidence type="ECO:0000313" key="3">
    <source>
        <dbReference type="EMBL" id="MFC4124271.1"/>
    </source>
</evidence>
<accession>A0ABV8L0B0</accession>
<reference evidence="4" key="1">
    <citation type="journal article" date="2019" name="Int. J. Syst. Evol. Microbiol.">
        <title>The Global Catalogue of Microorganisms (GCM) 10K type strain sequencing project: providing services to taxonomists for standard genome sequencing and annotation.</title>
        <authorList>
            <consortium name="The Broad Institute Genomics Platform"/>
            <consortium name="The Broad Institute Genome Sequencing Center for Infectious Disease"/>
            <person name="Wu L."/>
            <person name="Ma J."/>
        </authorList>
    </citation>
    <scope>NUCLEOTIDE SEQUENCE [LARGE SCALE GENOMIC DNA]</scope>
    <source>
        <strain evidence="4">CGMCC 4.7204</strain>
    </source>
</reference>
<name>A0ABV8L0B0_9NOCA</name>
<proteinExistence type="predicted"/>
<dbReference type="InterPro" id="IPR028087">
    <property type="entry name" value="Tad_N"/>
</dbReference>
<sequence>MAAPPALAADAGGATVFACVALAGLLGLTLVIGQVGAVVVARHRAQAAADLGALAAASVLTEGADVGCAEAGEVARRMAVRVRRCAVEQWDVVVVVAADTSFGVFGVRTVSAAARAGPVEESG</sequence>
<comment type="caution">
    <text evidence="3">The sequence shown here is derived from an EMBL/GenBank/DDBJ whole genome shotgun (WGS) entry which is preliminary data.</text>
</comment>
<dbReference type="InterPro" id="IPR021202">
    <property type="entry name" value="Rv3654c-like"/>
</dbReference>
<protein>
    <submittedName>
        <fullName evidence="3">Rv3654c family TadE-like protein</fullName>
    </submittedName>
</protein>
<keyword evidence="1" id="KW-1133">Transmembrane helix</keyword>
<dbReference type="NCBIfam" id="TIGR03816">
    <property type="entry name" value="tadE_like_DECH"/>
    <property type="match status" value="1"/>
</dbReference>
<evidence type="ECO:0000259" key="2">
    <source>
        <dbReference type="Pfam" id="PF13400"/>
    </source>
</evidence>
<evidence type="ECO:0000256" key="1">
    <source>
        <dbReference type="SAM" id="Phobius"/>
    </source>
</evidence>
<keyword evidence="1" id="KW-0472">Membrane</keyword>